<keyword evidence="4" id="KW-0548">Nucleotidyltransferase</keyword>
<evidence type="ECO:0000256" key="8">
    <source>
        <dbReference type="ARBA" id="ARBA00022842"/>
    </source>
</evidence>
<dbReference type="InterPro" id="IPR043519">
    <property type="entry name" value="NT_sf"/>
</dbReference>
<comment type="similarity">
    <text evidence="9">Belongs to the MntA antitoxin family.</text>
</comment>
<dbReference type="InterPro" id="IPR002934">
    <property type="entry name" value="Polymerase_NTP_transf_dom"/>
</dbReference>
<evidence type="ECO:0000256" key="4">
    <source>
        <dbReference type="ARBA" id="ARBA00022695"/>
    </source>
</evidence>
<evidence type="ECO:0000256" key="1">
    <source>
        <dbReference type="ARBA" id="ARBA00001946"/>
    </source>
</evidence>
<dbReference type="PANTHER" id="PTHR33571">
    <property type="entry name" value="SSL8005 PROTEIN"/>
    <property type="match status" value="1"/>
</dbReference>
<dbReference type="PANTHER" id="PTHR33571:SF12">
    <property type="entry name" value="BSL3053 PROTEIN"/>
    <property type="match status" value="1"/>
</dbReference>
<keyword evidence="12" id="KW-1185">Reference proteome</keyword>
<comment type="cofactor">
    <cofactor evidence="1">
        <name>Mg(2+)</name>
        <dbReference type="ChEBI" id="CHEBI:18420"/>
    </cofactor>
</comment>
<dbReference type="Pfam" id="PF01909">
    <property type="entry name" value="NTP_transf_2"/>
    <property type="match status" value="1"/>
</dbReference>
<evidence type="ECO:0000313" key="12">
    <source>
        <dbReference type="Proteomes" id="UP000675880"/>
    </source>
</evidence>
<keyword evidence="7" id="KW-0067">ATP-binding</keyword>
<keyword evidence="2" id="KW-1277">Toxin-antitoxin system</keyword>
<dbReference type="CDD" id="cd05403">
    <property type="entry name" value="NT_KNTase_like"/>
    <property type="match status" value="1"/>
</dbReference>
<feature type="domain" description="Polymerase nucleotidyl transferase" evidence="10">
    <location>
        <begin position="15"/>
        <end position="87"/>
    </location>
</feature>
<name>A0ABN7KL87_9BACT</name>
<keyword evidence="8" id="KW-0460">Magnesium</keyword>
<organism evidence="11 12">
    <name type="scientific">Nitrospira defluvii</name>
    <dbReference type="NCBI Taxonomy" id="330214"/>
    <lineage>
        <taxon>Bacteria</taxon>
        <taxon>Pseudomonadati</taxon>
        <taxon>Nitrospirota</taxon>
        <taxon>Nitrospiria</taxon>
        <taxon>Nitrospirales</taxon>
        <taxon>Nitrospiraceae</taxon>
        <taxon>Nitrospira</taxon>
    </lineage>
</organism>
<protein>
    <submittedName>
        <fullName evidence="11">DNA polymerase subunit beta</fullName>
    </submittedName>
</protein>
<reference evidence="11 12" key="1">
    <citation type="submission" date="2021-02" db="EMBL/GenBank/DDBJ databases">
        <authorList>
            <person name="Han P."/>
        </authorList>
    </citation>
    <scope>NUCLEOTIDE SEQUENCE [LARGE SCALE GENOMIC DNA]</scope>
    <source>
        <strain evidence="11">Candidatus Nitrospira sp. ZN2</strain>
    </source>
</reference>
<evidence type="ECO:0000256" key="9">
    <source>
        <dbReference type="ARBA" id="ARBA00038276"/>
    </source>
</evidence>
<dbReference type="EMBL" id="CAJNBJ010000001">
    <property type="protein sequence ID" value="CAE6698967.1"/>
    <property type="molecule type" value="Genomic_DNA"/>
</dbReference>
<evidence type="ECO:0000259" key="10">
    <source>
        <dbReference type="Pfam" id="PF01909"/>
    </source>
</evidence>
<comment type="caution">
    <text evidence="11">The sequence shown here is derived from an EMBL/GenBank/DDBJ whole genome shotgun (WGS) entry which is preliminary data.</text>
</comment>
<dbReference type="InterPro" id="IPR052038">
    <property type="entry name" value="Type-VII_TA_antitoxin"/>
</dbReference>
<keyword evidence="3" id="KW-0808">Transferase</keyword>
<keyword evidence="6" id="KW-0547">Nucleotide-binding</keyword>
<evidence type="ECO:0000313" key="11">
    <source>
        <dbReference type="EMBL" id="CAE6698967.1"/>
    </source>
</evidence>
<accession>A0ABN7KL87</accession>
<sequence length="106" mass="12278">MRKHIQIPVPQDRVTSFCRKWSIAELALFGSVLRDDFRPDSDVDVLVTFAPGTHWGFEQMLDMKAELGELLGRPIDLVEKQLIDESPNYIRRRHILTHMETIYVAG</sequence>
<dbReference type="SUPFAM" id="SSF81301">
    <property type="entry name" value="Nucleotidyltransferase"/>
    <property type="match status" value="1"/>
</dbReference>
<evidence type="ECO:0000256" key="6">
    <source>
        <dbReference type="ARBA" id="ARBA00022741"/>
    </source>
</evidence>
<keyword evidence="5" id="KW-0479">Metal-binding</keyword>
<evidence type="ECO:0000256" key="7">
    <source>
        <dbReference type="ARBA" id="ARBA00022840"/>
    </source>
</evidence>
<dbReference type="Proteomes" id="UP000675880">
    <property type="component" value="Unassembled WGS sequence"/>
</dbReference>
<evidence type="ECO:0000256" key="2">
    <source>
        <dbReference type="ARBA" id="ARBA00022649"/>
    </source>
</evidence>
<dbReference type="Gene3D" id="3.30.460.10">
    <property type="entry name" value="Beta Polymerase, domain 2"/>
    <property type="match status" value="1"/>
</dbReference>
<proteinExistence type="inferred from homology"/>
<dbReference type="RefSeq" id="WP_213040483.1">
    <property type="nucleotide sequence ID" value="NZ_CAJNBJ010000001.1"/>
</dbReference>
<gene>
    <name evidence="11" type="ORF">NSPZN2_10620</name>
</gene>
<evidence type="ECO:0000256" key="3">
    <source>
        <dbReference type="ARBA" id="ARBA00022679"/>
    </source>
</evidence>
<evidence type="ECO:0000256" key="5">
    <source>
        <dbReference type="ARBA" id="ARBA00022723"/>
    </source>
</evidence>